<reference evidence="10" key="2">
    <citation type="journal article" date="2012" name="PLoS ONE">
        <title>A Deeply Branching Thermophilic Bacterium with an Ancient Acetyl-CoA Pathway Dominates a Subsurface Ecosystem.</title>
        <authorList>
            <person name="Takami H."/>
            <person name="Noguchi H."/>
            <person name="Takaki Y."/>
            <person name="Uchiyama I."/>
            <person name="Toyoda A."/>
            <person name="Nishi S."/>
            <person name="Chee G.-J."/>
            <person name="Arai W."/>
            <person name="Nunoura T."/>
            <person name="Itoh T."/>
            <person name="Hattori M."/>
            <person name="Takai K."/>
        </authorList>
    </citation>
    <scope>NUCLEOTIDE SEQUENCE</scope>
</reference>
<feature type="transmembrane region" description="Helical" evidence="8">
    <location>
        <begin position="163"/>
        <end position="185"/>
    </location>
</feature>
<evidence type="ECO:0000256" key="8">
    <source>
        <dbReference type="SAM" id="Phobius"/>
    </source>
</evidence>
<dbReference type="GO" id="GO:0042773">
    <property type="term" value="P:ATP synthesis coupled electron transport"/>
    <property type="evidence" value="ECO:0007669"/>
    <property type="project" value="InterPro"/>
</dbReference>
<keyword evidence="5" id="KW-0560">Oxidoreductase</keyword>
<dbReference type="GO" id="GO:0008137">
    <property type="term" value="F:NADH dehydrogenase (ubiquinone) activity"/>
    <property type="evidence" value="ECO:0007669"/>
    <property type="project" value="InterPro"/>
</dbReference>
<protein>
    <submittedName>
        <fullName evidence="10">Hydrogenase-4 component F</fullName>
    </submittedName>
</protein>
<keyword evidence="2" id="KW-1003">Cell membrane</keyword>
<gene>
    <name evidence="10" type="ORF">HGMM_OP3C361</name>
</gene>
<dbReference type="PANTHER" id="PTHR42682">
    <property type="entry name" value="HYDROGENASE-4 COMPONENT F"/>
    <property type="match status" value="1"/>
</dbReference>
<feature type="transmembrane region" description="Helical" evidence="8">
    <location>
        <begin position="132"/>
        <end position="151"/>
    </location>
</feature>
<sequence>MIEALVLLPTLAGLGAFLIRSDGVRRGLLVLTALFHGGFVSAAWVARPAPIWGGWLALDALGLLFLSITSVLFLAASIYAVGYLRRESPGVRKDFFEEKVLFTNEPEAVFIGCLLLFLAAMTLVALSQHFGLMWVAVEATTLASAPLIYFHRHHRSLEATWKYLVICSVGIALALLGNFLLAVAAVGQGRASVPMVLSELIRAGAYLNVPWLKAAFLFMLVGYGTKMGVAPLHTWLPDAHSEAPSVISALLSGALLNCAFLGIVRVVQVCIAAGVGVFAQEILLGFGVLSMAVAAIFIVGQRDYKRMLAYSSVEHMGILALGMGLGGAGVFGALLHVINHALTKAMLFFAAGTLLRVYKTKSVEGVRGALHVLPFSGTIWIAGFLAITGSPPFGPFLSKFTILKAALDQEKILVAVIYLGVLALVFVGMASIVLKMVQGAPSLQQSDARTRAEVLFAVAPPAFLGILVLLLGIYIPPFLSELLQEAARALGGSIWP</sequence>
<keyword evidence="6 8" id="KW-0472">Membrane</keyword>
<feature type="transmembrane region" description="Helical" evidence="8">
    <location>
        <begin position="246"/>
        <end position="276"/>
    </location>
</feature>
<evidence type="ECO:0000256" key="7">
    <source>
        <dbReference type="RuleBase" id="RU000320"/>
    </source>
</evidence>
<evidence type="ECO:0000313" key="10">
    <source>
        <dbReference type="EMBL" id="BAL59206.1"/>
    </source>
</evidence>
<evidence type="ECO:0000259" key="9">
    <source>
        <dbReference type="Pfam" id="PF00361"/>
    </source>
</evidence>
<feature type="transmembrane region" description="Helical" evidence="8">
    <location>
        <begin position="454"/>
        <end position="475"/>
    </location>
</feature>
<feature type="domain" description="NADH:quinone oxidoreductase/Mrp antiporter transmembrane" evidence="9">
    <location>
        <begin position="128"/>
        <end position="417"/>
    </location>
</feature>
<feature type="transmembrane region" description="Helical" evidence="8">
    <location>
        <begin position="370"/>
        <end position="392"/>
    </location>
</feature>
<dbReference type="InterPro" id="IPR003918">
    <property type="entry name" value="NADH_UbQ_OxRdtase"/>
</dbReference>
<keyword evidence="4 8" id="KW-1133">Transmembrane helix</keyword>
<feature type="transmembrane region" description="Helical" evidence="8">
    <location>
        <begin position="282"/>
        <end position="300"/>
    </location>
</feature>
<feature type="transmembrane region" description="Helical" evidence="8">
    <location>
        <begin position="52"/>
        <end position="84"/>
    </location>
</feature>
<name>H5SSS0_ACEAU</name>
<dbReference type="GO" id="GO:0005886">
    <property type="term" value="C:plasma membrane"/>
    <property type="evidence" value="ECO:0007669"/>
    <property type="project" value="UniProtKB-SubCell"/>
</dbReference>
<evidence type="ECO:0000256" key="4">
    <source>
        <dbReference type="ARBA" id="ARBA00022989"/>
    </source>
</evidence>
<dbReference type="PANTHER" id="PTHR42682:SF5">
    <property type="entry name" value="HYDROGENASE-4 COMPONENT F"/>
    <property type="match status" value="1"/>
</dbReference>
<reference evidence="10" key="1">
    <citation type="journal article" date="2005" name="Environ. Microbiol.">
        <title>Genetic and functional properties of uncultivated thermophilic crenarchaeotes from a subsurface gold mine as revealed by analysis of genome fragments.</title>
        <authorList>
            <person name="Nunoura T."/>
            <person name="Hirayama H."/>
            <person name="Takami H."/>
            <person name="Oida H."/>
            <person name="Nishi S."/>
            <person name="Shimamura S."/>
            <person name="Suzuki Y."/>
            <person name="Inagaki F."/>
            <person name="Takai K."/>
            <person name="Nealson K.H."/>
            <person name="Horikoshi K."/>
        </authorList>
    </citation>
    <scope>NUCLEOTIDE SEQUENCE</scope>
</reference>
<dbReference type="EMBL" id="AP011802">
    <property type="protein sequence ID" value="BAL59206.1"/>
    <property type="molecule type" value="Genomic_DNA"/>
</dbReference>
<dbReference type="InterPro" id="IPR001750">
    <property type="entry name" value="ND/Mrp_TM"/>
</dbReference>
<comment type="subcellular location">
    <subcellularLocation>
        <location evidence="1">Cell membrane</location>
        <topology evidence="1">Multi-pass membrane protein</topology>
    </subcellularLocation>
    <subcellularLocation>
        <location evidence="7">Membrane</location>
        <topology evidence="7">Multi-pass membrane protein</topology>
    </subcellularLocation>
</comment>
<accession>H5SSS0</accession>
<feature type="transmembrane region" description="Helical" evidence="8">
    <location>
        <begin position="28"/>
        <end position="46"/>
    </location>
</feature>
<feature type="transmembrane region" description="Helical" evidence="8">
    <location>
        <begin position="412"/>
        <end position="434"/>
    </location>
</feature>
<evidence type="ECO:0000256" key="2">
    <source>
        <dbReference type="ARBA" id="ARBA00022475"/>
    </source>
</evidence>
<dbReference type="Pfam" id="PF00361">
    <property type="entry name" value="Proton_antipo_M"/>
    <property type="match status" value="1"/>
</dbReference>
<dbReference type="PRINTS" id="PR01437">
    <property type="entry name" value="NUOXDRDTASE4"/>
</dbReference>
<keyword evidence="3 7" id="KW-0812">Transmembrane</keyword>
<organism evidence="10">
    <name type="scientific">Acetithermum autotrophicum</name>
    <dbReference type="NCBI Taxonomy" id="1446466"/>
    <lineage>
        <taxon>Bacteria</taxon>
        <taxon>Candidatus Bipolaricaulota</taxon>
        <taxon>Candidatus Acetithermum</taxon>
    </lineage>
</organism>
<feature type="transmembrane region" description="Helical" evidence="8">
    <location>
        <begin position="312"/>
        <end position="335"/>
    </location>
</feature>
<dbReference type="InterPro" id="IPR052175">
    <property type="entry name" value="ComplexI-like_HydComp"/>
</dbReference>
<dbReference type="GO" id="GO:0016491">
    <property type="term" value="F:oxidoreductase activity"/>
    <property type="evidence" value="ECO:0007669"/>
    <property type="project" value="UniProtKB-KW"/>
</dbReference>
<evidence type="ECO:0000256" key="6">
    <source>
        <dbReference type="ARBA" id="ARBA00023136"/>
    </source>
</evidence>
<feature type="transmembrane region" description="Helical" evidence="8">
    <location>
        <begin position="108"/>
        <end position="126"/>
    </location>
</feature>
<dbReference type="AlphaFoldDB" id="H5SSS0"/>
<evidence type="ECO:0000256" key="5">
    <source>
        <dbReference type="ARBA" id="ARBA00023002"/>
    </source>
</evidence>
<evidence type="ECO:0000256" key="3">
    <source>
        <dbReference type="ARBA" id="ARBA00022692"/>
    </source>
</evidence>
<evidence type="ECO:0000256" key="1">
    <source>
        <dbReference type="ARBA" id="ARBA00004651"/>
    </source>
</evidence>
<proteinExistence type="predicted"/>